<evidence type="ECO:0008006" key="9">
    <source>
        <dbReference type="Google" id="ProtNLM"/>
    </source>
</evidence>
<dbReference type="Gene3D" id="1.20.1740.10">
    <property type="entry name" value="Amino acid/polyamine transporter I"/>
    <property type="match status" value="1"/>
</dbReference>
<dbReference type="EMBL" id="CAVNYO010000463">
    <property type="protein sequence ID" value="CAK5282919.1"/>
    <property type="molecule type" value="Genomic_DNA"/>
</dbReference>
<evidence type="ECO:0000313" key="6">
    <source>
        <dbReference type="EMBL" id="CAK5282919.1"/>
    </source>
</evidence>
<feature type="transmembrane region" description="Helical" evidence="5">
    <location>
        <begin position="424"/>
        <end position="445"/>
    </location>
</feature>
<feature type="transmembrane region" description="Helical" evidence="5">
    <location>
        <begin position="374"/>
        <end position="397"/>
    </location>
</feature>
<feature type="transmembrane region" description="Helical" evidence="5">
    <location>
        <begin position="312"/>
        <end position="338"/>
    </location>
</feature>
<keyword evidence="4 5" id="KW-0472">Membrane</keyword>
<evidence type="ECO:0000256" key="5">
    <source>
        <dbReference type="SAM" id="Phobius"/>
    </source>
</evidence>
<dbReference type="EMBL" id="CAVNYO010000464">
    <property type="protein sequence ID" value="CAK5282932.1"/>
    <property type="molecule type" value="Genomic_DNA"/>
</dbReference>
<evidence type="ECO:0000256" key="4">
    <source>
        <dbReference type="ARBA" id="ARBA00023136"/>
    </source>
</evidence>
<feature type="transmembrane region" description="Helical" evidence="5">
    <location>
        <begin position="591"/>
        <end position="613"/>
    </location>
</feature>
<evidence type="ECO:0000313" key="7">
    <source>
        <dbReference type="EMBL" id="CAK5282932.1"/>
    </source>
</evidence>
<gene>
    <name evidence="6" type="ORF">MYCIT1_LOCUS35064</name>
    <name evidence="7" type="ORF">MYCIT1_LOCUS35088</name>
</gene>
<sequence length="823" mass="89445">MNRSATTRTLRATNGYPVLDSNSVPMVTGQDDDCVFPFWLDNWLNIYCQCNRSTDDRLISHQCIFCLPQPLYCSAGKESIHSGGITLGETGISTFQMADLGGPSTSVLPSYSTADQINEHATSGAGDLESWIAIEPLARSSEPLSIPVTVDLASPHNGIAPPPTFRQSQFDVVLRRQRMRLTPTGAPRLKTTTSRFLNLSSDFEFAGWGSFSRVKLSADDHAQGEDRLARTRSAKVLGRWTGTALPGNAVLGSVFYALPAVVAVCGVYAPISLFAATLTPFIWRPIMEELGSALPICGAPYAYLLNVTPKSIALLGAALMLLDFASTSVVSASTAASYVAGEVALPFPDFVGAAVVLLVFAVVSFTGLKESARISFVVLAFHMSTMAVLSVCAVVCWGRQGNEQLRTNWVHGQAKDGWTVARQLFNGFCLGMLGLTGIECAPSYIGRMRPGAYPAVLRNLHLPAVVLNSAMILLVFAVVPMNTVLSGANVLICWGLAAEVDRRRCNSRALRWSPHRRVLSELSCACANLFAGILSACELFEQLSHDRILPRIFQNALPFTGAPYVSIVVFTAVNAALYASSGASLAIVSKMFSLVWLTVMGLFPLALLLLRFSRGRLECERSAKLWMIMLAFAVTLVVFAGNIAIDPSIAGYFAAYLVGVLLAFGGAQNHVSILRALYWLYDQYPWLHMWPRTQAWGPSVVRWIQALKKQPVCVLVKTDEINRLLHLLLYVRENEQTSCVKLVHFCDEETGVPSELEANAKILDEAFPEITIDLILVSGAFSPSNVGALAHRLQIPTALMFISCPGPKFPYSVADFGTRIISL</sequence>
<organism evidence="6 8">
    <name type="scientific">Mycena citricolor</name>
    <dbReference type="NCBI Taxonomy" id="2018698"/>
    <lineage>
        <taxon>Eukaryota</taxon>
        <taxon>Fungi</taxon>
        <taxon>Dikarya</taxon>
        <taxon>Basidiomycota</taxon>
        <taxon>Agaricomycotina</taxon>
        <taxon>Agaricomycetes</taxon>
        <taxon>Agaricomycetidae</taxon>
        <taxon>Agaricales</taxon>
        <taxon>Marasmiineae</taxon>
        <taxon>Mycenaceae</taxon>
        <taxon>Mycena</taxon>
    </lineage>
</organism>
<accession>A0AAD2HXH1</accession>
<comment type="subcellular location">
    <subcellularLocation>
        <location evidence="1">Membrane</location>
        <topology evidence="1">Multi-pass membrane protein</topology>
    </subcellularLocation>
</comment>
<keyword evidence="8" id="KW-1185">Reference proteome</keyword>
<dbReference type="Proteomes" id="UP001295794">
    <property type="component" value="Unassembled WGS sequence"/>
</dbReference>
<evidence type="ECO:0000256" key="3">
    <source>
        <dbReference type="ARBA" id="ARBA00022989"/>
    </source>
</evidence>
<feature type="transmembrane region" description="Helical" evidence="5">
    <location>
        <begin position="625"/>
        <end position="643"/>
    </location>
</feature>
<keyword evidence="2 5" id="KW-0812">Transmembrane</keyword>
<dbReference type="GO" id="GO:0016020">
    <property type="term" value="C:membrane"/>
    <property type="evidence" value="ECO:0007669"/>
    <property type="project" value="UniProtKB-SubCell"/>
</dbReference>
<dbReference type="PANTHER" id="PTHR11785">
    <property type="entry name" value="AMINO ACID TRANSPORTER"/>
    <property type="match status" value="1"/>
</dbReference>
<reference evidence="6" key="1">
    <citation type="submission" date="2023-11" db="EMBL/GenBank/DDBJ databases">
        <authorList>
            <person name="De Vega J J."/>
            <person name="De Vega J J."/>
        </authorList>
    </citation>
    <scope>NUCLEOTIDE SEQUENCE</scope>
</reference>
<proteinExistence type="predicted"/>
<evidence type="ECO:0000313" key="8">
    <source>
        <dbReference type="Proteomes" id="UP001295794"/>
    </source>
</evidence>
<feature type="transmembrane region" description="Helical" evidence="5">
    <location>
        <begin position="556"/>
        <end position="579"/>
    </location>
</feature>
<feature type="transmembrane region" description="Helical" evidence="5">
    <location>
        <begin position="649"/>
        <end position="667"/>
    </location>
</feature>
<feature type="transmembrane region" description="Helical" evidence="5">
    <location>
        <begin position="254"/>
        <end position="278"/>
    </location>
</feature>
<keyword evidence="3 5" id="KW-1133">Transmembrane helix</keyword>
<dbReference type="AlphaFoldDB" id="A0AAD2HXH1"/>
<dbReference type="InterPro" id="IPR050598">
    <property type="entry name" value="AminoAcid_Transporter"/>
</dbReference>
<name>A0AAD2HXH1_9AGAR</name>
<dbReference type="PANTHER" id="PTHR11785:SF512">
    <property type="entry name" value="SOBREMESA, ISOFORM B"/>
    <property type="match status" value="1"/>
</dbReference>
<dbReference type="Pfam" id="PF13520">
    <property type="entry name" value="AA_permease_2"/>
    <property type="match status" value="1"/>
</dbReference>
<feature type="transmembrane region" description="Helical" evidence="5">
    <location>
        <begin position="350"/>
        <end position="368"/>
    </location>
</feature>
<feature type="transmembrane region" description="Helical" evidence="5">
    <location>
        <begin position="465"/>
        <end position="498"/>
    </location>
</feature>
<dbReference type="InterPro" id="IPR002293">
    <property type="entry name" value="AA/rel_permease1"/>
</dbReference>
<evidence type="ECO:0000256" key="1">
    <source>
        <dbReference type="ARBA" id="ARBA00004141"/>
    </source>
</evidence>
<comment type="caution">
    <text evidence="6">The sequence shown here is derived from an EMBL/GenBank/DDBJ whole genome shotgun (WGS) entry which is preliminary data.</text>
</comment>
<protein>
    <recommendedName>
        <fullName evidence="9">AAAP amino acid permease</fullName>
    </recommendedName>
</protein>
<dbReference type="GO" id="GO:0015179">
    <property type="term" value="F:L-amino acid transmembrane transporter activity"/>
    <property type="evidence" value="ECO:0007669"/>
    <property type="project" value="TreeGrafter"/>
</dbReference>
<evidence type="ECO:0000256" key="2">
    <source>
        <dbReference type="ARBA" id="ARBA00022692"/>
    </source>
</evidence>